<feature type="non-terminal residue" evidence="1">
    <location>
        <position position="1"/>
    </location>
</feature>
<gene>
    <name evidence="1" type="ORF">RPERSI_LOCUS4058</name>
</gene>
<reference evidence="1" key="1">
    <citation type="submission" date="2021-06" db="EMBL/GenBank/DDBJ databases">
        <authorList>
            <person name="Kallberg Y."/>
            <person name="Tangrot J."/>
            <person name="Rosling A."/>
        </authorList>
    </citation>
    <scope>NUCLEOTIDE SEQUENCE</scope>
    <source>
        <strain evidence="1">MA461A</strain>
    </source>
</reference>
<dbReference type="Proteomes" id="UP000789920">
    <property type="component" value="Unassembled WGS sequence"/>
</dbReference>
<protein>
    <submittedName>
        <fullName evidence="1">22003_t:CDS:1</fullName>
    </submittedName>
</protein>
<sequence>HQLLKARYLDMIFLDKDLANAIQHFKNKYRNLKQSDASQLFSFLTKKQFEESE</sequence>
<evidence type="ECO:0000313" key="1">
    <source>
        <dbReference type="EMBL" id="CAG8553456.1"/>
    </source>
</evidence>
<proteinExistence type="predicted"/>
<comment type="caution">
    <text evidence="1">The sequence shown here is derived from an EMBL/GenBank/DDBJ whole genome shotgun (WGS) entry which is preliminary data.</text>
</comment>
<accession>A0ACA9LVM1</accession>
<keyword evidence="2" id="KW-1185">Reference proteome</keyword>
<evidence type="ECO:0000313" key="2">
    <source>
        <dbReference type="Proteomes" id="UP000789920"/>
    </source>
</evidence>
<name>A0ACA9LVM1_9GLOM</name>
<dbReference type="EMBL" id="CAJVQC010005386">
    <property type="protein sequence ID" value="CAG8553456.1"/>
    <property type="molecule type" value="Genomic_DNA"/>
</dbReference>
<organism evidence="1 2">
    <name type="scientific">Racocetra persica</name>
    <dbReference type="NCBI Taxonomy" id="160502"/>
    <lineage>
        <taxon>Eukaryota</taxon>
        <taxon>Fungi</taxon>
        <taxon>Fungi incertae sedis</taxon>
        <taxon>Mucoromycota</taxon>
        <taxon>Glomeromycotina</taxon>
        <taxon>Glomeromycetes</taxon>
        <taxon>Diversisporales</taxon>
        <taxon>Gigasporaceae</taxon>
        <taxon>Racocetra</taxon>
    </lineage>
</organism>